<organism evidence="2">
    <name type="scientific">Drosophila sechellia</name>
    <name type="common">Fruit fly</name>
    <dbReference type="NCBI Taxonomy" id="7238"/>
    <lineage>
        <taxon>Eukaryota</taxon>
        <taxon>Metazoa</taxon>
        <taxon>Ecdysozoa</taxon>
        <taxon>Arthropoda</taxon>
        <taxon>Hexapoda</taxon>
        <taxon>Insecta</taxon>
        <taxon>Pterygota</taxon>
        <taxon>Neoptera</taxon>
        <taxon>Endopterygota</taxon>
        <taxon>Diptera</taxon>
        <taxon>Brachycera</taxon>
        <taxon>Muscomorpha</taxon>
        <taxon>Ephydroidea</taxon>
        <taxon>Drosophilidae</taxon>
        <taxon>Drosophila</taxon>
        <taxon>Sophophora</taxon>
    </lineage>
</organism>
<accession>B4IP44</accession>
<protein>
    <submittedName>
        <fullName evidence="1">GM26671</fullName>
    </submittedName>
</protein>
<dbReference type="AlphaFoldDB" id="B4IP44"/>
<sequence length="202" mass="23622">MIAQFTGADQRTWDEHWPELQLATTAKCTQTPAENAEKLKEIFELVRRNMVMAAQDQARHYNLRRRPYLPYVRSCRYLGITVSEGMKFLTRIASQVLGGAPPLDLAAKLLAVKYKLKRGYPLEENDWLYSEDITCLSWKQRNTRLDECLLQSWQNRWDDDSEPGRVTHHPIRHSRLSGSKLWILDEDVLPADRSRVVQHIYV</sequence>
<dbReference type="EMBL" id="CH678159">
    <property type="protein sequence ID" value="EDW50951.1"/>
    <property type="molecule type" value="Genomic_DNA"/>
</dbReference>
<dbReference type="HOGENOM" id="CLU_1355924_0_0_1"/>
<dbReference type="Proteomes" id="UP000001292">
    <property type="component" value="Unassembled WGS sequence"/>
</dbReference>
<name>B4IP44_DROSE</name>
<keyword evidence="2" id="KW-1185">Reference proteome</keyword>
<gene>
    <name evidence="1" type="primary">Dsec\GM26671</name>
    <name evidence="1" type="ORF">Dsec_GM26671</name>
</gene>
<reference evidence="1 2" key="1">
    <citation type="journal article" date="2007" name="Nature">
        <title>Evolution of genes and genomes on the Drosophila phylogeny.</title>
        <authorList>
            <consortium name="Drosophila 12 Genomes Consortium"/>
            <person name="Clark A.G."/>
            <person name="Eisen M.B."/>
            <person name="Smith D.R."/>
            <person name="Bergman C.M."/>
            <person name="Oliver B."/>
            <person name="Markow T.A."/>
            <person name="Kaufman T.C."/>
            <person name="Kellis M."/>
            <person name="Gelbart W."/>
            <person name="Iyer V.N."/>
            <person name="Pollard D.A."/>
            <person name="Sackton T.B."/>
            <person name="Larracuente A.M."/>
            <person name="Singh N.D."/>
            <person name="Abad J.P."/>
            <person name="Abt D.N."/>
            <person name="Adryan B."/>
            <person name="Aguade M."/>
            <person name="Akashi H."/>
            <person name="Anderson W.W."/>
            <person name="Aquadro C.F."/>
            <person name="Ardell D.H."/>
            <person name="Arguello R."/>
            <person name="Artieri C.G."/>
            <person name="Barbash D.A."/>
            <person name="Barker D."/>
            <person name="Barsanti P."/>
            <person name="Batterham P."/>
            <person name="Batzoglou S."/>
            <person name="Begun D."/>
            <person name="Bhutkar A."/>
            <person name="Blanco E."/>
            <person name="Bosak S.A."/>
            <person name="Bradley R.K."/>
            <person name="Brand A.D."/>
            <person name="Brent M.R."/>
            <person name="Brooks A.N."/>
            <person name="Brown R.H."/>
            <person name="Butlin R.K."/>
            <person name="Caggese C."/>
            <person name="Calvi B.R."/>
            <person name="Bernardo de Carvalho A."/>
            <person name="Caspi A."/>
            <person name="Castrezana S."/>
            <person name="Celniker S.E."/>
            <person name="Chang J.L."/>
            <person name="Chapple C."/>
            <person name="Chatterji S."/>
            <person name="Chinwalla A."/>
            <person name="Civetta A."/>
            <person name="Clifton S.W."/>
            <person name="Comeron J.M."/>
            <person name="Costello J.C."/>
            <person name="Coyne J.A."/>
            <person name="Daub J."/>
            <person name="David R.G."/>
            <person name="Delcher A.L."/>
            <person name="Delehaunty K."/>
            <person name="Do C.B."/>
            <person name="Ebling H."/>
            <person name="Edwards K."/>
            <person name="Eickbush T."/>
            <person name="Evans J.D."/>
            <person name="Filipski A."/>
            <person name="Findeiss S."/>
            <person name="Freyhult E."/>
            <person name="Fulton L."/>
            <person name="Fulton R."/>
            <person name="Garcia A.C."/>
            <person name="Gardiner A."/>
            <person name="Garfield D.A."/>
            <person name="Garvin B.E."/>
            <person name="Gibson G."/>
            <person name="Gilbert D."/>
            <person name="Gnerre S."/>
            <person name="Godfrey J."/>
            <person name="Good R."/>
            <person name="Gotea V."/>
            <person name="Gravely B."/>
            <person name="Greenberg A.J."/>
            <person name="Griffiths-Jones S."/>
            <person name="Gross S."/>
            <person name="Guigo R."/>
            <person name="Gustafson E.A."/>
            <person name="Haerty W."/>
            <person name="Hahn M.W."/>
            <person name="Halligan D.L."/>
            <person name="Halpern A.L."/>
            <person name="Halter G.M."/>
            <person name="Han M.V."/>
            <person name="Heger A."/>
            <person name="Hillier L."/>
            <person name="Hinrichs A.S."/>
            <person name="Holmes I."/>
            <person name="Hoskins R.A."/>
            <person name="Hubisz M.J."/>
            <person name="Hultmark D."/>
            <person name="Huntley M.A."/>
            <person name="Jaffe D.B."/>
            <person name="Jagadeeshan S."/>
            <person name="Jeck W.R."/>
            <person name="Johnson J."/>
            <person name="Jones C.D."/>
            <person name="Jordan W.C."/>
            <person name="Karpen G.H."/>
            <person name="Kataoka E."/>
            <person name="Keightley P.D."/>
            <person name="Kheradpour P."/>
            <person name="Kirkness E.F."/>
            <person name="Koerich L.B."/>
            <person name="Kristiansen K."/>
            <person name="Kudrna D."/>
            <person name="Kulathinal R.J."/>
            <person name="Kumar S."/>
            <person name="Kwok R."/>
            <person name="Lander E."/>
            <person name="Langley C.H."/>
            <person name="Lapoint R."/>
            <person name="Lazzaro B.P."/>
            <person name="Lee S.J."/>
            <person name="Levesque L."/>
            <person name="Li R."/>
            <person name="Lin C.F."/>
            <person name="Lin M.F."/>
            <person name="Lindblad-Toh K."/>
            <person name="Llopart A."/>
            <person name="Long M."/>
            <person name="Low L."/>
            <person name="Lozovsky E."/>
            <person name="Lu J."/>
            <person name="Luo M."/>
            <person name="Machado C.A."/>
            <person name="Makalowski W."/>
            <person name="Marzo M."/>
            <person name="Matsuda M."/>
            <person name="Matzkin L."/>
            <person name="McAllister B."/>
            <person name="McBride C.S."/>
            <person name="McKernan B."/>
            <person name="McKernan K."/>
            <person name="Mendez-Lago M."/>
            <person name="Minx P."/>
            <person name="Mollenhauer M.U."/>
            <person name="Montooth K."/>
            <person name="Mount S.M."/>
            <person name="Mu X."/>
            <person name="Myers E."/>
            <person name="Negre B."/>
            <person name="Newfeld S."/>
            <person name="Nielsen R."/>
            <person name="Noor M.A."/>
            <person name="O'Grady P."/>
            <person name="Pachter L."/>
            <person name="Papaceit M."/>
            <person name="Parisi M.J."/>
            <person name="Parisi M."/>
            <person name="Parts L."/>
            <person name="Pedersen J.S."/>
            <person name="Pesole G."/>
            <person name="Phillippy A.M."/>
            <person name="Ponting C.P."/>
            <person name="Pop M."/>
            <person name="Porcelli D."/>
            <person name="Powell J.R."/>
            <person name="Prohaska S."/>
            <person name="Pruitt K."/>
            <person name="Puig M."/>
            <person name="Quesneville H."/>
            <person name="Ram K.R."/>
            <person name="Rand D."/>
            <person name="Rasmussen M.D."/>
            <person name="Reed L.K."/>
            <person name="Reenan R."/>
            <person name="Reily A."/>
            <person name="Remington K.A."/>
            <person name="Rieger T.T."/>
            <person name="Ritchie M.G."/>
            <person name="Robin C."/>
            <person name="Rogers Y.H."/>
            <person name="Rohde C."/>
            <person name="Rozas J."/>
            <person name="Rubenfield M.J."/>
            <person name="Ruiz A."/>
            <person name="Russo S."/>
            <person name="Salzberg S.L."/>
            <person name="Sanchez-Gracia A."/>
            <person name="Saranga D.J."/>
            <person name="Sato H."/>
            <person name="Schaeffer S.W."/>
            <person name="Schatz M.C."/>
            <person name="Schlenke T."/>
            <person name="Schwartz R."/>
            <person name="Segarra C."/>
            <person name="Singh R.S."/>
            <person name="Sirot L."/>
            <person name="Sirota M."/>
            <person name="Sisneros N.B."/>
            <person name="Smith C.D."/>
            <person name="Smith T.F."/>
            <person name="Spieth J."/>
            <person name="Stage D.E."/>
            <person name="Stark A."/>
            <person name="Stephan W."/>
            <person name="Strausberg R.L."/>
            <person name="Strempel S."/>
            <person name="Sturgill D."/>
            <person name="Sutton G."/>
            <person name="Sutton G.G."/>
            <person name="Tao W."/>
            <person name="Teichmann S."/>
            <person name="Tobari Y.N."/>
            <person name="Tomimura Y."/>
            <person name="Tsolas J.M."/>
            <person name="Valente V.L."/>
            <person name="Venter E."/>
            <person name="Venter J.C."/>
            <person name="Vicario S."/>
            <person name="Vieira F.G."/>
            <person name="Vilella A.J."/>
            <person name="Villasante A."/>
            <person name="Walenz B."/>
            <person name="Wang J."/>
            <person name="Wasserman M."/>
            <person name="Watts T."/>
            <person name="Wilson D."/>
            <person name="Wilson R.K."/>
            <person name="Wing R.A."/>
            <person name="Wolfner M.F."/>
            <person name="Wong A."/>
            <person name="Wong G.K."/>
            <person name="Wu C.I."/>
            <person name="Wu G."/>
            <person name="Yamamoto D."/>
            <person name="Yang H.P."/>
            <person name="Yang S.P."/>
            <person name="Yorke J.A."/>
            <person name="Yoshida K."/>
            <person name="Zdobnov E."/>
            <person name="Zhang P."/>
            <person name="Zhang Y."/>
            <person name="Zimin A.V."/>
            <person name="Baldwin J."/>
            <person name="Abdouelleil A."/>
            <person name="Abdulkadir J."/>
            <person name="Abebe A."/>
            <person name="Abera B."/>
            <person name="Abreu J."/>
            <person name="Acer S.C."/>
            <person name="Aftuck L."/>
            <person name="Alexander A."/>
            <person name="An P."/>
            <person name="Anderson E."/>
            <person name="Anderson S."/>
            <person name="Arachi H."/>
            <person name="Azer M."/>
            <person name="Bachantsang P."/>
            <person name="Barry A."/>
            <person name="Bayul T."/>
            <person name="Berlin A."/>
            <person name="Bessette D."/>
            <person name="Bloom T."/>
            <person name="Blye J."/>
            <person name="Boguslavskiy L."/>
            <person name="Bonnet C."/>
            <person name="Boukhgalter B."/>
            <person name="Bourzgui I."/>
            <person name="Brown A."/>
            <person name="Cahill P."/>
            <person name="Channer S."/>
            <person name="Cheshatsang Y."/>
            <person name="Chuda L."/>
            <person name="Citroen M."/>
            <person name="Collymore A."/>
            <person name="Cooke P."/>
            <person name="Costello M."/>
            <person name="D'Aco K."/>
            <person name="Daza R."/>
            <person name="De Haan G."/>
            <person name="DeGray S."/>
            <person name="DeMaso C."/>
            <person name="Dhargay N."/>
            <person name="Dooley K."/>
            <person name="Dooley E."/>
            <person name="Doricent M."/>
            <person name="Dorje P."/>
            <person name="Dorjee K."/>
            <person name="Dupes A."/>
            <person name="Elong R."/>
            <person name="Falk J."/>
            <person name="Farina A."/>
            <person name="Faro S."/>
            <person name="Ferguson D."/>
            <person name="Fisher S."/>
            <person name="Foley C.D."/>
            <person name="Franke A."/>
            <person name="Friedrich D."/>
            <person name="Gadbois L."/>
            <person name="Gearin G."/>
            <person name="Gearin C.R."/>
            <person name="Giannoukos G."/>
            <person name="Goode T."/>
            <person name="Graham J."/>
            <person name="Grandbois E."/>
            <person name="Grewal S."/>
            <person name="Gyaltsen K."/>
            <person name="Hafez N."/>
            <person name="Hagos B."/>
            <person name="Hall J."/>
            <person name="Henson C."/>
            <person name="Hollinger A."/>
            <person name="Honan T."/>
            <person name="Huard M.D."/>
            <person name="Hughes L."/>
            <person name="Hurhula B."/>
            <person name="Husby M.E."/>
            <person name="Kamat A."/>
            <person name="Kanga B."/>
            <person name="Kashin S."/>
            <person name="Khazanovich D."/>
            <person name="Kisner P."/>
            <person name="Lance K."/>
            <person name="Lara M."/>
            <person name="Lee W."/>
            <person name="Lennon N."/>
            <person name="Letendre F."/>
            <person name="LeVine R."/>
            <person name="Lipovsky A."/>
            <person name="Liu X."/>
            <person name="Liu J."/>
            <person name="Liu S."/>
            <person name="Lokyitsang T."/>
            <person name="Lokyitsang Y."/>
            <person name="Lubonja R."/>
            <person name="Lui A."/>
            <person name="MacDonald P."/>
            <person name="Magnisalis V."/>
            <person name="Maru K."/>
            <person name="Matthews C."/>
            <person name="McCusker W."/>
            <person name="McDonough S."/>
            <person name="Mehta T."/>
            <person name="Meldrim J."/>
            <person name="Meneus L."/>
            <person name="Mihai O."/>
            <person name="Mihalev A."/>
            <person name="Mihova T."/>
            <person name="Mittelman R."/>
            <person name="Mlenga V."/>
            <person name="Montmayeur A."/>
            <person name="Mulrain L."/>
            <person name="Navidi A."/>
            <person name="Naylor J."/>
            <person name="Negash T."/>
            <person name="Nguyen T."/>
            <person name="Nguyen N."/>
            <person name="Nicol R."/>
            <person name="Norbu C."/>
            <person name="Norbu N."/>
            <person name="Novod N."/>
            <person name="O'Neill B."/>
            <person name="Osman S."/>
            <person name="Markiewicz E."/>
            <person name="Oyono O.L."/>
            <person name="Patti C."/>
            <person name="Phunkhang P."/>
            <person name="Pierre F."/>
            <person name="Priest M."/>
            <person name="Raghuraman S."/>
            <person name="Rege F."/>
            <person name="Reyes R."/>
            <person name="Rise C."/>
            <person name="Rogov P."/>
            <person name="Ross K."/>
            <person name="Ryan E."/>
            <person name="Settipalli S."/>
            <person name="Shea T."/>
            <person name="Sherpa N."/>
            <person name="Shi L."/>
            <person name="Shih D."/>
            <person name="Sparrow T."/>
            <person name="Spaulding J."/>
            <person name="Stalker J."/>
            <person name="Stange-Thomann N."/>
            <person name="Stavropoulos S."/>
            <person name="Stone C."/>
            <person name="Strader C."/>
            <person name="Tesfaye S."/>
            <person name="Thomson T."/>
            <person name="Thoulutsang Y."/>
            <person name="Thoulutsang D."/>
            <person name="Topham K."/>
            <person name="Topping I."/>
            <person name="Tsamla T."/>
            <person name="Vassiliev H."/>
            <person name="Vo A."/>
            <person name="Wangchuk T."/>
            <person name="Wangdi T."/>
            <person name="Weiand M."/>
            <person name="Wilkinson J."/>
            <person name="Wilson A."/>
            <person name="Yadav S."/>
            <person name="Young G."/>
            <person name="Yu Q."/>
            <person name="Zembek L."/>
            <person name="Zhong D."/>
            <person name="Zimmer A."/>
            <person name="Zwirko Z."/>
            <person name="Jaffe D.B."/>
            <person name="Alvarez P."/>
            <person name="Brockman W."/>
            <person name="Butler J."/>
            <person name="Chin C."/>
            <person name="Gnerre S."/>
            <person name="Grabherr M."/>
            <person name="Kleber M."/>
            <person name="Mauceli E."/>
            <person name="MacCallum I."/>
        </authorList>
    </citation>
    <scope>NUCLEOTIDE SEQUENCE [LARGE SCALE GENOMIC DNA]</scope>
    <source>
        <strain evidence="2">Rob3c / Tucson 14021-0248.25</strain>
    </source>
</reference>
<proteinExistence type="predicted"/>
<evidence type="ECO:0000313" key="1">
    <source>
        <dbReference type="EMBL" id="EDW50951.1"/>
    </source>
</evidence>
<evidence type="ECO:0000313" key="2">
    <source>
        <dbReference type="Proteomes" id="UP000001292"/>
    </source>
</evidence>